<dbReference type="PANTHER" id="PTHR22792:SF132">
    <property type="entry name" value="LA-RELATED PROTEIN 1"/>
    <property type="match status" value="1"/>
</dbReference>
<dbReference type="FunFam" id="1.10.10.10:FF:000131">
    <property type="entry name" value="la-related protein 1B isoform X2"/>
    <property type="match status" value="1"/>
</dbReference>
<dbReference type="EMBL" id="JAJSOW010000004">
    <property type="protein sequence ID" value="KAI9191836.1"/>
    <property type="molecule type" value="Genomic_DNA"/>
</dbReference>
<dbReference type="PROSITE" id="PS50961">
    <property type="entry name" value="HTH_LA"/>
    <property type="match status" value="1"/>
</dbReference>
<dbReference type="GO" id="GO:0003723">
    <property type="term" value="F:RNA binding"/>
    <property type="evidence" value="ECO:0007669"/>
    <property type="project" value="UniProtKB-UniRule"/>
</dbReference>
<dbReference type="InterPro" id="IPR036390">
    <property type="entry name" value="WH_DNA-bd_sf"/>
</dbReference>
<dbReference type="GO" id="GO:0005737">
    <property type="term" value="C:cytoplasm"/>
    <property type="evidence" value="ECO:0007669"/>
    <property type="project" value="UniProtKB-ARBA"/>
</dbReference>
<organism evidence="4 5">
    <name type="scientific">Acer negundo</name>
    <name type="common">Box elder</name>
    <dbReference type="NCBI Taxonomy" id="4023"/>
    <lineage>
        <taxon>Eukaryota</taxon>
        <taxon>Viridiplantae</taxon>
        <taxon>Streptophyta</taxon>
        <taxon>Embryophyta</taxon>
        <taxon>Tracheophyta</taxon>
        <taxon>Spermatophyta</taxon>
        <taxon>Magnoliopsida</taxon>
        <taxon>eudicotyledons</taxon>
        <taxon>Gunneridae</taxon>
        <taxon>Pentapetalae</taxon>
        <taxon>rosids</taxon>
        <taxon>malvids</taxon>
        <taxon>Sapindales</taxon>
        <taxon>Sapindaceae</taxon>
        <taxon>Hippocastanoideae</taxon>
        <taxon>Acereae</taxon>
        <taxon>Acer</taxon>
    </lineage>
</organism>
<keyword evidence="1 2" id="KW-0694">RNA-binding</keyword>
<evidence type="ECO:0000256" key="1">
    <source>
        <dbReference type="ARBA" id="ARBA00022884"/>
    </source>
</evidence>
<protein>
    <recommendedName>
        <fullName evidence="3">HTH La-type RNA-binding domain-containing protein</fullName>
    </recommendedName>
</protein>
<evidence type="ECO:0000259" key="3">
    <source>
        <dbReference type="PROSITE" id="PS50961"/>
    </source>
</evidence>
<evidence type="ECO:0000313" key="4">
    <source>
        <dbReference type="EMBL" id="KAI9191836.1"/>
    </source>
</evidence>
<dbReference type="InterPro" id="IPR006630">
    <property type="entry name" value="La_HTH"/>
</dbReference>
<dbReference type="AlphaFoldDB" id="A0AAD5P0P0"/>
<reference evidence="4" key="1">
    <citation type="journal article" date="2022" name="Plant J.">
        <title>Strategies of tolerance reflected in two North American maple genomes.</title>
        <authorList>
            <person name="McEvoy S.L."/>
            <person name="Sezen U.U."/>
            <person name="Trouern-Trend A."/>
            <person name="McMahon S.M."/>
            <person name="Schaberg P.G."/>
            <person name="Yang J."/>
            <person name="Wegrzyn J.L."/>
            <person name="Swenson N.G."/>
        </authorList>
    </citation>
    <scope>NUCLEOTIDE SEQUENCE</scope>
    <source>
        <strain evidence="4">91603</strain>
    </source>
</reference>
<dbReference type="InterPro" id="IPR045180">
    <property type="entry name" value="La_dom_prot"/>
</dbReference>
<evidence type="ECO:0000313" key="5">
    <source>
        <dbReference type="Proteomes" id="UP001064489"/>
    </source>
</evidence>
<feature type="domain" description="HTH La-type RNA-binding" evidence="3">
    <location>
        <begin position="143"/>
        <end position="232"/>
    </location>
</feature>
<keyword evidence="5" id="KW-1185">Reference proteome</keyword>
<name>A0AAD5P0P0_ACENE</name>
<accession>A0AAD5P0P0</accession>
<gene>
    <name evidence="4" type="ORF">LWI28_014206</name>
</gene>
<reference evidence="4" key="2">
    <citation type="submission" date="2023-02" db="EMBL/GenBank/DDBJ databases">
        <authorList>
            <person name="Swenson N.G."/>
            <person name="Wegrzyn J.L."/>
            <person name="Mcevoy S.L."/>
        </authorList>
    </citation>
    <scope>NUCLEOTIDE SEQUENCE</scope>
    <source>
        <strain evidence="4">91603</strain>
        <tissue evidence="4">Leaf</tissue>
    </source>
</reference>
<sequence length="256" mass="29166">MPMIISPAKSVEYGSGRPAWNMTSNGDGAGAAAAEAGLLMEAHLWSVSQGTRGRRANFVSQQQVSNNIRNSIPTRPRFMFVSQSHGVTYDHSHQYISQSHHHNVQRFMMHPPPPPPPPSGPLRPFVHPNWYIGPSRSHAVNFNAPDTPLQSLIAKQIDYYFSKENLIKDTYLRQRMDDHGWVPIKLIAGFNKVKLLTNNINFISYSLRDSRAVEVWGDRIRKRDDWKRWIMPPHINYNNQLHQSTSQVDVQGGSHL</sequence>
<dbReference type="Gene3D" id="1.10.10.10">
    <property type="entry name" value="Winged helix-like DNA-binding domain superfamily/Winged helix DNA-binding domain"/>
    <property type="match status" value="1"/>
</dbReference>
<dbReference type="Proteomes" id="UP001064489">
    <property type="component" value="Chromosome 6"/>
</dbReference>
<evidence type="ECO:0000256" key="2">
    <source>
        <dbReference type="PROSITE-ProRule" id="PRU00332"/>
    </source>
</evidence>
<dbReference type="SMART" id="SM00715">
    <property type="entry name" value="LA"/>
    <property type="match status" value="1"/>
</dbReference>
<dbReference type="SUPFAM" id="SSF46785">
    <property type="entry name" value="Winged helix' DNA-binding domain"/>
    <property type="match status" value="1"/>
</dbReference>
<dbReference type="CDD" id="cd07323">
    <property type="entry name" value="LAM"/>
    <property type="match status" value="1"/>
</dbReference>
<comment type="caution">
    <text evidence="4">The sequence shown here is derived from an EMBL/GenBank/DDBJ whole genome shotgun (WGS) entry which is preliminary data.</text>
</comment>
<dbReference type="PANTHER" id="PTHR22792">
    <property type="entry name" value="LUPUS LA PROTEIN-RELATED"/>
    <property type="match status" value="1"/>
</dbReference>
<dbReference type="InterPro" id="IPR036388">
    <property type="entry name" value="WH-like_DNA-bd_sf"/>
</dbReference>
<proteinExistence type="predicted"/>
<dbReference type="Pfam" id="PF05383">
    <property type="entry name" value="La"/>
    <property type="match status" value="1"/>
</dbReference>